<accession>A0A4U1ZCK1</accession>
<dbReference type="EMBL" id="SYUV01000032">
    <property type="protein sequence ID" value="TKF32070.1"/>
    <property type="molecule type" value="Genomic_DNA"/>
</dbReference>
<keyword evidence="1" id="KW-1133">Transmembrane helix</keyword>
<feature type="transmembrane region" description="Helical" evidence="1">
    <location>
        <begin position="20"/>
        <end position="40"/>
    </location>
</feature>
<evidence type="ECO:0000313" key="2">
    <source>
        <dbReference type="EMBL" id="TKF32070.1"/>
    </source>
</evidence>
<comment type="caution">
    <text evidence="2">The sequence shown here is derived from an EMBL/GenBank/DDBJ whole genome shotgun (WGS) entry which is preliminary data.</text>
</comment>
<keyword evidence="1" id="KW-0812">Transmembrane</keyword>
<name>A0A4U1ZCK1_9VIBR</name>
<reference evidence="2 3" key="1">
    <citation type="submission" date="2019-04" db="EMBL/GenBank/DDBJ databases">
        <title>A reverse ecology approach based on a biological definition of microbial populations.</title>
        <authorList>
            <person name="Arevalo P."/>
            <person name="Vaninsberghe D."/>
            <person name="Elsherbini J."/>
            <person name="Gore J."/>
            <person name="Polz M."/>
        </authorList>
    </citation>
    <scope>NUCLEOTIDE SEQUENCE [LARGE SCALE GENOMIC DNA]</scope>
    <source>
        <strain evidence="2 3">10N.261.46.F4</strain>
    </source>
</reference>
<dbReference type="Proteomes" id="UP000307574">
    <property type="component" value="Unassembled WGS sequence"/>
</dbReference>
<protein>
    <recommendedName>
        <fullName evidence="4">DUF4760 domain-containing protein</fullName>
    </recommendedName>
</protein>
<organism evidence="2 3">
    <name type="scientific">Vibrio kanaloae</name>
    <dbReference type="NCBI Taxonomy" id="170673"/>
    <lineage>
        <taxon>Bacteria</taxon>
        <taxon>Pseudomonadati</taxon>
        <taxon>Pseudomonadota</taxon>
        <taxon>Gammaproteobacteria</taxon>
        <taxon>Vibrionales</taxon>
        <taxon>Vibrionaceae</taxon>
        <taxon>Vibrio</taxon>
    </lineage>
</organism>
<dbReference type="AlphaFoldDB" id="A0A4U1ZCK1"/>
<proteinExistence type="predicted"/>
<keyword evidence="1" id="KW-0472">Membrane</keyword>
<evidence type="ECO:0000256" key="1">
    <source>
        <dbReference type="SAM" id="Phobius"/>
    </source>
</evidence>
<evidence type="ECO:0000313" key="3">
    <source>
        <dbReference type="Proteomes" id="UP000307574"/>
    </source>
</evidence>
<dbReference type="RefSeq" id="WP_136980264.1">
    <property type="nucleotide sequence ID" value="NZ_SYUV01000032.1"/>
</dbReference>
<gene>
    <name evidence="2" type="ORF">FCV50_10530</name>
</gene>
<evidence type="ECO:0008006" key="4">
    <source>
        <dbReference type="Google" id="ProtNLM"/>
    </source>
</evidence>
<sequence length="154" mass="17972">MTCYETGLAALLDADLWVDWATIATPLIAIGALFFAYKQLKASRQDSMRSSAYSAYDDYLQLCLEKQKLSYGFNHESSFNQDEYDQYRWFIAKMLFTFEQILDVYKDDNDWNKTIASQLNKHKLHLGKSGSIKRNEWSKQLTSLIDQCIKEPQQ</sequence>